<feature type="non-terminal residue" evidence="1">
    <location>
        <position position="214"/>
    </location>
</feature>
<sequence length="214" mass="25402">LCIKLAKPNFGRTLAREARFYEQLGREQSFEEVVTPRCFDFFTVPLNECFDVQGRPVSHIKPWENITIHQPQPDSNRTGREEDIQWRLPDDRLEDSQWRLPDDWPNHREYYEDGDGWKSGSSWDEWRYSPSDPLICTLVLEKLGKIYFCENIADTLATSISNMHELVHDLGSTGIMHKDLRYWNIVRATRDVVCPRHERVHRWQLIDFDIAKKI</sequence>
<proteinExistence type="predicted"/>
<organism evidence="1 2">
    <name type="scientific">Pholiota conissans</name>
    <dbReference type="NCBI Taxonomy" id="109636"/>
    <lineage>
        <taxon>Eukaryota</taxon>
        <taxon>Fungi</taxon>
        <taxon>Dikarya</taxon>
        <taxon>Basidiomycota</taxon>
        <taxon>Agaricomycotina</taxon>
        <taxon>Agaricomycetes</taxon>
        <taxon>Agaricomycetidae</taxon>
        <taxon>Agaricales</taxon>
        <taxon>Agaricineae</taxon>
        <taxon>Strophariaceae</taxon>
        <taxon>Pholiota</taxon>
    </lineage>
</organism>
<dbReference type="OrthoDB" id="3182995at2759"/>
<evidence type="ECO:0008006" key="3">
    <source>
        <dbReference type="Google" id="ProtNLM"/>
    </source>
</evidence>
<evidence type="ECO:0000313" key="2">
    <source>
        <dbReference type="Proteomes" id="UP000807469"/>
    </source>
</evidence>
<reference evidence="1" key="1">
    <citation type="submission" date="2020-11" db="EMBL/GenBank/DDBJ databases">
        <authorList>
            <consortium name="DOE Joint Genome Institute"/>
            <person name="Ahrendt S."/>
            <person name="Riley R."/>
            <person name="Andreopoulos W."/>
            <person name="Labutti K."/>
            <person name="Pangilinan J."/>
            <person name="Ruiz-Duenas F.J."/>
            <person name="Barrasa J.M."/>
            <person name="Sanchez-Garcia M."/>
            <person name="Camarero S."/>
            <person name="Miyauchi S."/>
            <person name="Serrano A."/>
            <person name="Linde D."/>
            <person name="Babiker R."/>
            <person name="Drula E."/>
            <person name="Ayuso-Fernandez I."/>
            <person name="Pacheco R."/>
            <person name="Padilla G."/>
            <person name="Ferreira P."/>
            <person name="Barriuso J."/>
            <person name="Kellner H."/>
            <person name="Castanera R."/>
            <person name="Alfaro M."/>
            <person name="Ramirez L."/>
            <person name="Pisabarro A.G."/>
            <person name="Kuo A."/>
            <person name="Tritt A."/>
            <person name="Lipzen A."/>
            <person name="He G."/>
            <person name="Yan M."/>
            <person name="Ng V."/>
            <person name="Cullen D."/>
            <person name="Martin F."/>
            <person name="Rosso M.-N."/>
            <person name="Henrissat B."/>
            <person name="Hibbett D."/>
            <person name="Martinez A.T."/>
            <person name="Grigoriev I.V."/>
        </authorList>
    </citation>
    <scope>NUCLEOTIDE SEQUENCE</scope>
    <source>
        <strain evidence="1">CIRM-BRFM 674</strain>
    </source>
</reference>
<dbReference type="Proteomes" id="UP000807469">
    <property type="component" value="Unassembled WGS sequence"/>
</dbReference>
<protein>
    <recommendedName>
        <fullName evidence="3">Protein kinase domain-containing protein</fullName>
    </recommendedName>
</protein>
<keyword evidence="2" id="KW-1185">Reference proteome</keyword>
<gene>
    <name evidence="1" type="ORF">BDN70DRAFT_780057</name>
</gene>
<dbReference type="AlphaFoldDB" id="A0A9P5YT87"/>
<evidence type="ECO:0000313" key="1">
    <source>
        <dbReference type="EMBL" id="KAF9474179.1"/>
    </source>
</evidence>
<dbReference type="EMBL" id="MU155392">
    <property type="protein sequence ID" value="KAF9474179.1"/>
    <property type="molecule type" value="Genomic_DNA"/>
</dbReference>
<comment type="caution">
    <text evidence="1">The sequence shown here is derived from an EMBL/GenBank/DDBJ whole genome shotgun (WGS) entry which is preliminary data.</text>
</comment>
<name>A0A9P5YT87_9AGAR</name>
<feature type="non-terminal residue" evidence="1">
    <location>
        <position position="1"/>
    </location>
</feature>
<accession>A0A9P5YT87</accession>